<dbReference type="AlphaFoldDB" id="A0A560JWF8"/>
<evidence type="ECO:0000256" key="8">
    <source>
        <dbReference type="ARBA" id="ARBA00022989"/>
    </source>
</evidence>
<name>A0A560JWF8_9PROT</name>
<keyword evidence="5 14" id="KW-1003">Cell membrane</keyword>
<comment type="function">
    <text evidence="14">Catalyzes the dephosphorylation of undecaprenyl diphosphate (UPP). Confers resistance to bacitracin.</text>
</comment>
<dbReference type="GO" id="GO:0009252">
    <property type="term" value="P:peptidoglycan biosynthetic process"/>
    <property type="evidence" value="ECO:0007669"/>
    <property type="project" value="UniProtKB-KW"/>
</dbReference>
<reference evidence="15 16" key="1">
    <citation type="submission" date="2019-06" db="EMBL/GenBank/DDBJ databases">
        <title>Genomic Encyclopedia of Type Strains, Phase IV (KMG-V): Genome sequencing to study the core and pangenomes of soil and plant-associated prokaryotes.</title>
        <authorList>
            <person name="Whitman W."/>
        </authorList>
    </citation>
    <scope>NUCLEOTIDE SEQUENCE [LARGE SCALE GENOMIC DNA]</scope>
    <source>
        <strain evidence="15 16">BR 12005</strain>
    </source>
</reference>
<dbReference type="EC" id="3.6.1.27" evidence="3 14"/>
<feature type="transmembrane region" description="Helical" evidence="14">
    <location>
        <begin position="110"/>
        <end position="131"/>
    </location>
</feature>
<keyword evidence="6 14" id="KW-0812">Transmembrane</keyword>
<evidence type="ECO:0000256" key="9">
    <source>
        <dbReference type="ARBA" id="ARBA00023136"/>
    </source>
</evidence>
<feature type="transmembrane region" description="Helical" evidence="14">
    <location>
        <begin position="47"/>
        <end position="66"/>
    </location>
</feature>
<evidence type="ECO:0000256" key="2">
    <source>
        <dbReference type="ARBA" id="ARBA00010621"/>
    </source>
</evidence>
<gene>
    <name evidence="14" type="primary">uppP</name>
    <name evidence="15" type="ORF">FBZ87_104145</name>
</gene>
<keyword evidence="14" id="KW-0133">Cell shape</keyword>
<protein>
    <recommendedName>
        <fullName evidence="4 14">Undecaprenyl-diphosphatase</fullName>
        <ecNumber evidence="3 14">3.6.1.27</ecNumber>
    </recommendedName>
    <alternativeName>
        <fullName evidence="12 14">Bacitracin resistance protein</fullName>
    </alternativeName>
    <alternativeName>
        <fullName evidence="11 14">Undecaprenyl pyrophosphate phosphatase</fullName>
    </alternativeName>
</protein>
<dbReference type="GO" id="GO:0046677">
    <property type="term" value="P:response to antibiotic"/>
    <property type="evidence" value="ECO:0007669"/>
    <property type="project" value="UniProtKB-UniRule"/>
</dbReference>
<evidence type="ECO:0000256" key="11">
    <source>
        <dbReference type="ARBA" id="ARBA00032707"/>
    </source>
</evidence>
<dbReference type="GO" id="GO:0071555">
    <property type="term" value="P:cell wall organization"/>
    <property type="evidence" value="ECO:0007669"/>
    <property type="project" value="UniProtKB-KW"/>
</dbReference>
<evidence type="ECO:0000256" key="13">
    <source>
        <dbReference type="ARBA" id="ARBA00047594"/>
    </source>
</evidence>
<feature type="transmembrane region" description="Helical" evidence="14">
    <location>
        <begin position="86"/>
        <end position="104"/>
    </location>
</feature>
<evidence type="ECO:0000256" key="12">
    <source>
        <dbReference type="ARBA" id="ARBA00032932"/>
    </source>
</evidence>
<evidence type="ECO:0000256" key="1">
    <source>
        <dbReference type="ARBA" id="ARBA00004651"/>
    </source>
</evidence>
<proteinExistence type="inferred from homology"/>
<comment type="similarity">
    <text evidence="2 14">Belongs to the UppP family.</text>
</comment>
<feature type="transmembrane region" description="Helical" evidence="14">
    <location>
        <begin position="186"/>
        <end position="206"/>
    </location>
</feature>
<evidence type="ECO:0000313" key="16">
    <source>
        <dbReference type="Proteomes" id="UP000320516"/>
    </source>
</evidence>
<dbReference type="HAMAP" id="MF_01006">
    <property type="entry name" value="Undec_diphosphatase"/>
    <property type="match status" value="1"/>
</dbReference>
<evidence type="ECO:0000256" key="3">
    <source>
        <dbReference type="ARBA" id="ARBA00012374"/>
    </source>
</evidence>
<dbReference type="PANTHER" id="PTHR30622:SF4">
    <property type="entry name" value="UNDECAPRENYL-DIPHOSPHATASE"/>
    <property type="match status" value="1"/>
</dbReference>
<comment type="catalytic activity">
    <reaction evidence="13 14">
        <text>di-trans,octa-cis-undecaprenyl diphosphate + H2O = di-trans,octa-cis-undecaprenyl phosphate + phosphate + H(+)</text>
        <dbReference type="Rhea" id="RHEA:28094"/>
        <dbReference type="ChEBI" id="CHEBI:15377"/>
        <dbReference type="ChEBI" id="CHEBI:15378"/>
        <dbReference type="ChEBI" id="CHEBI:43474"/>
        <dbReference type="ChEBI" id="CHEBI:58405"/>
        <dbReference type="ChEBI" id="CHEBI:60392"/>
        <dbReference type="EC" id="3.6.1.27"/>
    </reaction>
</comment>
<evidence type="ECO:0000256" key="10">
    <source>
        <dbReference type="ARBA" id="ARBA00023251"/>
    </source>
</evidence>
<accession>A0A560JWF8</accession>
<evidence type="ECO:0000256" key="7">
    <source>
        <dbReference type="ARBA" id="ARBA00022801"/>
    </source>
</evidence>
<dbReference type="GO" id="GO:0050380">
    <property type="term" value="F:undecaprenyl-diphosphatase activity"/>
    <property type="evidence" value="ECO:0007669"/>
    <property type="project" value="UniProtKB-UniRule"/>
</dbReference>
<dbReference type="RefSeq" id="WP_145610600.1">
    <property type="nucleotide sequence ID" value="NZ_JARPAF010000002.1"/>
</dbReference>
<keyword evidence="8 14" id="KW-1133">Transmembrane helix</keyword>
<dbReference type="GO" id="GO:0005886">
    <property type="term" value="C:plasma membrane"/>
    <property type="evidence" value="ECO:0007669"/>
    <property type="project" value="UniProtKB-SubCell"/>
</dbReference>
<evidence type="ECO:0000256" key="6">
    <source>
        <dbReference type="ARBA" id="ARBA00022692"/>
    </source>
</evidence>
<comment type="subcellular location">
    <subcellularLocation>
        <location evidence="1 14">Cell membrane</location>
        <topology evidence="1 14">Multi-pass membrane protein</topology>
    </subcellularLocation>
</comment>
<sequence>MSFLQTLIFAIIQGITELFPISSVAHGVLTPFLLGWGLDQAFLKEHFLPYLVMLHLGTAAALLVFFWRDWVNLLAGVVKGGPDRRVLALLVVGTIPAAILGLAFEKVLRAAFSDPFNAAIFLIVNGFLLFFGERLRGRGERTLAELSFVQALLIGLAQSLALIPGFSRSGASMVAGFWAGLKHEEAARFSMLLATPIIAGASLLVVPKMLRQAEGDVIQSALVGGAVSGVCALVAVWALMRWFKRNEIDAMRPFAFYCWALGAVVLGMIYIG</sequence>
<feature type="transmembrane region" description="Helical" evidence="14">
    <location>
        <begin position="143"/>
        <end position="166"/>
    </location>
</feature>
<feature type="transmembrane region" description="Helical" evidence="14">
    <location>
        <begin position="254"/>
        <end position="271"/>
    </location>
</feature>
<feature type="transmembrane region" description="Helical" evidence="14">
    <location>
        <begin position="218"/>
        <end position="242"/>
    </location>
</feature>
<keyword evidence="14" id="KW-0573">Peptidoglycan synthesis</keyword>
<dbReference type="PANTHER" id="PTHR30622">
    <property type="entry name" value="UNDECAPRENYL-DIPHOSPHATASE"/>
    <property type="match status" value="1"/>
</dbReference>
<evidence type="ECO:0000313" key="15">
    <source>
        <dbReference type="EMBL" id="TWB75049.1"/>
    </source>
</evidence>
<evidence type="ECO:0000256" key="4">
    <source>
        <dbReference type="ARBA" id="ARBA00021581"/>
    </source>
</evidence>
<dbReference type="GO" id="GO:0008360">
    <property type="term" value="P:regulation of cell shape"/>
    <property type="evidence" value="ECO:0007669"/>
    <property type="project" value="UniProtKB-KW"/>
</dbReference>
<comment type="caution">
    <text evidence="15">The sequence shown here is derived from an EMBL/GenBank/DDBJ whole genome shotgun (WGS) entry which is preliminary data.</text>
</comment>
<evidence type="ECO:0000256" key="5">
    <source>
        <dbReference type="ARBA" id="ARBA00022475"/>
    </source>
</evidence>
<dbReference type="InterPro" id="IPR003824">
    <property type="entry name" value="UppP"/>
</dbReference>
<keyword evidence="10 14" id="KW-0046">Antibiotic resistance</keyword>
<comment type="miscellaneous">
    <text evidence="14">Bacitracin is thought to be involved in the inhibition of peptidoglycan synthesis by sequestering undecaprenyl diphosphate, thereby reducing the pool of lipid carrier available.</text>
</comment>
<keyword evidence="14" id="KW-0961">Cell wall biogenesis/degradation</keyword>
<dbReference type="Proteomes" id="UP000320516">
    <property type="component" value="Unassembled WGS sequence"/>
</dbReference>
<keyword evidence="9 14" id="KW-0472">Membrane</keyword>
<dbReference type="Pfam" id="PF02673">
    <property type="entry name" value="BacA"/>
    <property type="match status" value="1"/>
</dbReference>
<evidence type="ECO:0000256" key="14">
    <source>
        <dbReference type="HAMAP-Rule" id="MF_01006"/>
    </source>
</evidence>
<keyword evidence="7 14" id="KW-0378">Hydrolase</keyword>
<organism evidence="15 16">
    <name type="scientific">Nitrospirillum amazonense</name>
    <dbReference type="NCBI Taxonomy" id="28077"/>
    <lineage>
        <taxon>Bacteria</taxon>
        <taxon>Pseudomonadati</taxon>
        <taxon>Pseudomonadota</taxon>
        <taxon>Alphaproteobacteria</taxon>
        <taxon>Rhodospirillales</taxon>
        <taxon>Azospirillaceae</taxon>
        <taxon>Nitrospirillum</taxon>
    </lineage>
</organism>
<dbReference type="EMBL" id="VITV01000004">
    <property type="protein sequence ID" value="TWB75049.1"/>
    <property type="molecule type" value="Genomic_DNA"/>
</dbReference>